<dbReference type="EMBL" id="CP071503">
    <property type="protein sequence ID" value="QSX32012.1"/>
    <property type="molecule type" value="Genomic_DNA"/>
</dbReference>
<feature type="transmembrane region" description="Helical" evidence="1">
    <location>
        <begin position="29"/>
        <end position="47"/>
    </location>
</feature>
<dbReference type="Proteomes" id="UP000662770">
    <property type="component" value="Chromosome"/>
</dbReference>
<keyword evidence="3" id="KW-1185">Reference proteome</keyword>
<sequence>MKNKQLWITLLATLAAAWGLFHFKDWLGPLVFPLYIGLVVYVTLKIYRLMESDD</sequence>
<evidence type="ECO:0000313" key="2">
    <source>
        <dbReference type="EMBL" id="QSX32012.1"/>
    </source>
</evidence>
<name>A0ABX7QKM9_9GAMM</name>
<keyword evidence="1" id="KW-0472">Membrane</keyword>
<gene>
    <name evidence="2" type="ORF">JYB87_09420</name>
</gene>
<evidence type="ECO:0000313" key="3">
    <source>
        <dbReference type="Proteomes" id="UP000662770"/>
    </source>
</evidence>
<dbReference type="RefSeq" id="WP_207353257.1">
    <property type="nucleotide sequence ID" value="NZ_CP071503.1"/>
</dbReference>
<keyword evidence="1" id="KW-1133">Transmembrane helix</keyword>
<evidence type="ECO:0000256" key="1">
    <source>
        <dbReference type="SAM" id="Phobius"/>
    </source>
</evidence>
<keyword evidence="1" id="KW-0812">Transmembrane</keyword>
<proteinExistence type="predicted"/>
<organism evidence="2 3">
    <name type="scientific">Shewanella avicenniae</name>
    <dbReference type="NCBI Taxonomy" id="2814294"/>
    <lineage>
        <taxon>Bacteria</taxon>
        <taxon>Pseudomonadati</taxon>
        <taxon>Pseudomonadota</taxon>
        <taxon>Gammaproteobacteria</taxon>
        <taxon>Alteromonadales</taxon>
        <taxon>Shewanellaceae</taxon>
        <taxon>Shewanella</taxon>
    </lineage>
</organism>
<accession>A0ABX7QKM9</accession>
<protein>
    <submittedName>
        <fullName evidence="2">Uncharacterized protein</fullName>
    </submittedName>
</protein>
<reference evidence="2 3" key="1">
    <citation type="submission" date="2021-03" db="EMBL/GenBank/DDBJ databases">
        <title>Novel species identification of genus Shewanella.</title>
        <authorList>
            <person name="Liu G."/>
            <person name="Zhang Q."/>
        </authorList>
    </citation>
    <scope>NUCLEOTIDE SEQUENCE [LARGE SCALE GENOMIC DNA]</scope>
    <source>
        <strain evidence="2 3">FJAT-51800</strain>
    </source>
</reference>